<dbReference type="OrthoDB" id="9801753at2"/>
<comment type="subcellular location">
    <subcellularLocation>
        <location evidence="1">Cell inner membrane</location>
        <topology evidence="1">Peripheral membrane protein</topology>
        <orientation evidence="1">Cytoplasmic side</orientation>
    </subcellularLocation>
</comment>
<evidence type="ECO:0000256" key="1">
    <source>
        <dbReference type="HAMAP-Rule" id="MF_00386"/>
    </source>
</evidence>
<dbReference type="Proteomes" id="UP000006048">
    <property type="component" value="Chromosome"/>
</dbReference>
<comment type="similarity">
    <text evidence="1">Belongs to the UPF0161 family.</text>
</comment>
<sequence>MRRFFIVLIRFYQYTFAALLGGQCRFHPTCSEYAVEAFERLPMWRAFYLTLWRILRCQPFAKSGYDPVPKE</sequence>
<keyword evidence="3" id="KW-1185">Reference proteome</keyword>
<dbReference type="GO" id="GO:0005886">
    <property type="term" value="C:plasma membrane"/>
    <property type="evidence" value="ECO:0007669"/>
    <property type="project" value="UniProtKB-SubCell"/>
</dbReference>
<organism evidence="2 3">
    <name type="scientific">Turneriella parva (strain ATCC BAA-1111 / DSM 21527 / NCTC 11395 / H)</name>
    <name type="common">Leptospira parva</name>
    <dbReference type="NCBI Taxonomy" id="869212"/>
    <lineage>
        <taxon>Bacteria</taxon>
        <taxon>Pseudomonadati</taxon>
        <taxon>Spirochaetota</taxon>
        <taxon>Spirochaetia</taxon>
        <taxon>Leptospirales</taxon>
        <taxon>Leptospiraceae</taxon>
        <taxon>Turneriella</taxon>
    </lineage>
</organism>
<dbReference type="AlphaFoldDB" id="I4B496"/>
<keyword evidence="1" id="KW-0472">Membrane</keyword>
<gene>
    <name evidence="2" type="ordered locus">Turpa_1455</name>
</gene>
<dbReference type="InterPro" id="IPR002696">
    <property type="entry name" value="Membr_insert_effic_factor_YidD"/>
</dbReference>
<dbReference type="SMART" id="SM01234">
    <property type="entry name" value="Haemolytic"/>
    <property type="match status" value="1"/>
</dbReference>
<dbReference type="HOGENOM" id="CLU_144811_6_0_12"/>
<evidence type="ECO:0000313" key="2">
    <source>
        <dbReference type="EMBL" id="AFM12103.1"/>
    </source>
</evidence>
<dbReference type="STRING" id="869212.Turpa_1455"/>
<dbReference type="EMBL" id="CP002959">
    <property type="protein sequence ID" value="AFM12103.1"/>
    <property type="molecule type" value="Genomic_DNA"/>
</dbReference>
<comment type="function">
    <text evidence="1">Could be involved in insertion of integral membrane proteins into the membrane.</text>
</comment>
<accession>I4B496</accession>
<name>I4B496_TURPD</name>
<reference evidence="2 3" key="1">
    <citation type="submission" date="2012-06" db="EMBL/GenBank/DDBJ databases">
        <title>The complete chromosome of genome of Turneriella parva DSM 21527.</title>
        <authorList>
            <consortium name="US DOE Joint Genome Institute (JGI-PGF)"/>
            <person name="Lucas S."/>
            <person name="Han J."/>
            <person name="Lapidus A."/>
            <person name="Bruce D."/>
            <person name="Goodwin L."/>
            <person name="Pitluck S."/>
            <person name="Peters L."/>
            <person name="Kyrpides N."/>
            <person name="Mavromatis K."/>
            <person name="Ivanova N."/>
            <person name="Mikhailova N."/>
            <person name="Chertkov O."/>
            <person name="Detter J.C."/>
            <person name="Tapia R."/>
            <person name="Han C."/>
            <person name="Land M."/>
            <person name="Hauser L."/>
            <person name="Markowitz V."/>
            <person name="Cheng J.-F."/>
            <person name="Hugenholtz P."/>
            <person name="Woyke T."/>
            <person name="Wu D."/>
            <person name="Gronow S."/>
            <person name="Wellnitz S."/>
            <person name="Brambilla E."/>
            <person name="Klenk H.-P."/>
            <person name="Eisen J.A."/>
        </authorList>
    </citation>
    <scope>NUCLEOTIDE SEQUENCE [LARGE SCALE GENOMIC DNA]</scope>
    <source>
        <strain evidence="3">ATCC BAA-1111 / DSM 21527 / NCTC 11395 / H</strain>
    </source>
</reference>
<proteinExistence type="inferred from homology"/>
<dbReference type="KEGG" id="tpx:Turpa_1455"/>
<protein>
    <recommendedName>
        <fullName evidence="1">Putative membrane protein insertion efficiency factor</fullName>
    </recommendedName>
</protein>
<dbReference type="Pfam" id="PF01809">
    <property type="entry name" value="YidD"/>
    <property type="match status" value="1"/>
</dbReference>
<keyword evidence="1" id="KW-0997">Cell inner membrane</keyword>
<dbReference type="PANTHER" id="PTHR33383:SF1">
    <property type="entry name" value="MEMBRANE PROTEIN INSERTION EFFICIENCY FACTOR-RELATED"/>
    <property type="match status" value="1"/>
</dbReference>
<dbReference type="RefSeq" id="WP_014802617.1">
    <property type="nucleotide sequence ID" value="NC_018020.1"/>
</dbReference>
<keyword evidence="1" id="KW-1003">Cell membrane</keyword>
<evidence type="ECO:0000313" key="3">
    <source>
        <dbReference type="Proteomes" id="UP000006048"/>
    </source>
</evidence>
<dbReference type="PANTHER" id="PTHR33383">
    <property type="entry name" value="MEMBRANE PROTEIN INSERTION EFFICIENCY FACTOR-RELATED"/>
    <property type="match status" value="1"/>
</dbReference>
<dbReference type="NCBIfam" id="TIGR00278">
    <property type="entry name" value="membrane protein insertion efficiency factor YidD"/>
    <property type="match status" value="1"/>
</dbReference>
<dbReference type="PATRIC" id="fig|869212.3.peg.1447"/>
<dbReference type="HAMAP" id="MF_00386">
    <property type="entry name" value="UPF0161_YidD"/>
    <property type="match status" value="1"/>
</dbReference>